<evidence type="ECO:0000256" key="2">
    <source>
        <dbReference type="ARBA" id="ARBA00007643"/>
    </source>
</evidence>
<dbReference type="PANTHER" id="PTHR13486">
    <property type="entry name" value="TELOMERE LENGTH AND SILENCING PROTEIN 1 TLS1 FAMILY MEMBER"/>
    <property type="match status" value="1"/>
</dbReference>
<evidence type="ECO:0000313" key="5">
    <source>
        <dbReference type="EMBL" id="SVE70107.1"/>
    </source>
</evidence>
<organism evidence="5">
    <name type="scientific">Eubosmina coregoni</name>
    <dbReference type="NCBI Taxonomy" id="186181"/>
    <lineage>
        <taxon>Eukaryota</taxon>
        <taxon>Metazoa</taxon>
        <taxon>Ecdysozoa</taxon>
        <taxon>Arthropoda</taxon>
        <taxon>Crustacea</taxon>
        <taxon>Branchiopoda</taxon>
        <taxon>Diplostraca</taxon>
        <taxon>Cladocera</taxon>
        <taxon>Anomopoda</taxon>
        <taxon>Bosminidae</taxon>
        <taxon>Eubosmina</taxon>
    </lineage>
</organism>
<evidence type="ECO:0000256" key="3">
    <source>
        <dbReference type="ARBA" id="ARBA00023242"/>
    </source>
</evidence>
<gene>
    <name evidence="5" type="primary">EOG090X0F7F</name>
</gene>
<feature type="compositionally biased region" description="Basic and acidic residues" evidence="4">
    <location>
        <begin position="1"/>
        <end position="15"/>
    </location>
</feature>
<dbReference type="Pfam" id="PF07052">
    <property type="entry name" value="Hep_59"/>
    <property type="match status" value="1"/>
</dbReference>
<reference evidence="5" key="1">
    <citation type="submission" date="2018-08" db="EMBL/GenBank/DDBJ databases">
        <authorList>
            <person name="Cornetti L."/>
        </authorList>
    </citation>
    <scope>NUCLEOTIDE SEQUENCE</scope>
    <source>
        <strain evidence="5">FI-BAL1-1</strain>
    </source>
</reference>
<keyword evidence="3" id="KW-0539">Nucleus</keyword>
<evidence type="ECO:0000256" key="4">
    <source>
        <dbReference type="SAM" id="MobiDB-lite"/>
    </source>
</evidence>
<comment type="subcellular location">
    <subcellularLocation>
        <location evidence="1">Nucleus</location>
    </subcellularLocation>
</comment>
<feature type="region of interest" description="Disordered" evidence="4">
    <location>
        <begin position="251"/>
        <end position="270"/>
    </location>
</feature>
<dbReference type="PANTHER" id="PTHR13486:SF2">
    <property type="entry name" value="SPLICING FACTOR C9ORF78"/>
    <property type="match status" value="1"/>
</dbReference>
<dbReference type="GO" id="GO:0005681">
    <property type="term" value="C:spliceosomal complex"/>
    <property type="evidence" value="ECO:0007669"/>
    <property type="project" value="TreeGrafter"/>
</dbReference>
<feature type="compositionally biased region" description="Basic and acidic residues" evidence="4">
    <location>
        <begin position="251"/>
        <end position="266"/>
    </location>
</feature>
<feature type="compositionally biased region" description="Basic residues" evidence="4">
    <location>
        <begin position="16"/>
        <end position="26"/>
    </location>
</feature>
<dbReference type="EMBL" id="LR000488">
    <property type="protein sequence ID" value="SVE70107.1"/>
    <property type="molecule type" value="mRNA"/>
</dbReference>
<feature type="compositionally biased region" description="Basic and acidic residues" evidence="4">
    <location>
        <begin position="284"/>
        <end position="300"/>
    </location>
</feature>
<dbReference type="AlphaFoldDB" id="A0A4Y7LLQ3"/>
<feature type="region of interest" description="Disordered" evidence="4">
    <location>
        <begin position="276"/>
        <end position="300"/>
    </location>
</feature>
<sequence>MSDKMETDIKNEKPVFKRPQKNRPLRQRRETEDDDESTDAAGEVDLIAKLEEAKELQKLRERPHGISAVALAVGKRITLEEETGLVDPFKTSTGGMADMKAIKTGKPASNAVDDAYETGIGTQFSVETNTRDEDAEMMKYIDEQLAMRKGLLQEEESNANKYLSPEEIAFSSVPEYLRKKSSVQSEEMLSNQMLSGIPEVDLGIEAKIKNIEATEEAKQKLLQERLRKKDGPSQFVPTNMAVNFVQHNRFNIEDSGPRGNKRRAEAEVVAPPPAAVQVPVAVEPPKRMDNIKVGGKKENDKASDDFYFEKFRRQFRR</sequence>
<dbReference type="InterPro" id="IPR010756">
    <property type="entry name" value="Tls1-like"/>
</dbReference>
<comment type="similarity">
    <text evidence="2">Belongs to the TLS1 family.</text>
</comment>
<evidence type="ECO:0000256" key="1">
    <source>
        <dbReference type="ARBA" id="ARBA00004123"/>
    </source>
</evidence>
<feature type="region of interest" description="Disordered" evidence="4">
    <location>
        <begin position="1"/>
        <end position="43"/>
    </location>
</feature>
<dbReference type="GO" id="GO:0000398">
    <property type="term" value="P:mRNA splicing, via spliceosome"/>
    <property type="evidence" value="ECO:0007669"/>
    <property type="project" value="TreeGrafter"/>
</dbReference>
<name>A0A4Y7LLQ3_9CRUS</name>
<accession>A0A4Y7LLQ3</accession>
<protein>
    <submittedName>
        <fullName evidence="5">EOG090X0F7F</fullName>
    </submittedName>
</protein>
<proteinExistence type="evidence at transcript level"/>